<evidence type="ECO:0000313" key="7">
    <source>
        <dbReference type="EMBL" id="AIR96802.1"/>
    </source>
</evidence>
<dbReference type="InterPro" id="IPR001647">
    <property type="entry name" value="HTH_TetR"/>
</dbReference>
<evidence type="ECO:0000256" key="2">
    <source>
        <dbReference type="ARBA" id="ARBA00023125"/>
    </source>
</evidence>
<dbReference type="InterPro" id="IPR050109">
    <property type="entry name" value="HTH-type_TetR-like_transc_reg"/>
</dbReference>
<keyword evidence="3" id="KW-0804">Transcription</keyword>
<gene>
    <name evidence="7" type="ORF">SGLAU_03880</name>
</gene>
<dbReference type="Proteomes" id="UP000029482">
    <property type="component" value="Chromosome"/>
</dbReference>
<reference evidence="8" key="1">
    <citation type="journal article" date="2015" name="J. Biotechnol.">
        <title>Complete genome sequence of the actinobacterium Streptomyces glaucescens GLA.O (DSM 40922) consisting of a linear chromosome and one linear plasmid.</title>
        <authorList>
            <person name="Ortseifen V."/>
            <person name="Winkler A."/>
            <person name="Albersmeier A."/>
            <person name="Wendler S."/>
            <person name="Puhler A."/>
            <person name="Kalinowski J."/>
            <person name="Ruckert C."/>
        </authorList>
    </citation>
    <scope>NUCLEOTIDE SEQUENCE [LARGE SCALE GENOMIC DNA]</scope>
    <source>
        <strain evidence="8">DSM 40922 / GLA O</strain>
    </source>
</reference>
<evidence type="ECO:0000256" key="1">
    <source>
        <dbReference type="ARBA" id="ARBA00023015"/>
    </source>
</evidence>
<dbReference type="GO" id="GO:0003700">
    <property type="term" value="F:DNA-binding transcription factor activity"/>
    <property type="evidence" value="ECO:0007669"/>
    <property type="project" value="TreeGrafter"/>
</dbReference>
<dbReference type="RefSeq" id="WP_078957577.1">
    <property type="nucleotide sequence ID" value="NZ_CP009438.1"/>
</dbReference>
<feature type="region of interest" description="Disordered" evidence="5">
    <location>
        <begin position="1"/>
        <end position="48"/>
    </location>
</feature>
<dbReference type="Pfam" id="PF00440">
    <property type="entry name" value="TetR_N"/>
    <property type="match status" value="1"/>
</dbReference>
<accession>A0A089WZC0</accession>
<name>A0A089WZC0_STRGA</name>
<dbReference type="PANTHER" id="PTHR30055">
    <property type="entry name" value="HTH-TYPE TRANSCRIPTIONAL REGULATOR RUTR"/>
    <property type="match status" value="1"/>
</dbReference>
<dbReference type="SUPFAM" id="SSF48498">
    <property type="entry name" value="Tetracyclin repressor-like, C-terminal domain"/>
    <property type="match status" value="1"/>
</dbReference>
<dbReference type="EMBL" id="CP009438">
    <property type="protein sequence ID" value="AIR96802.1"/>
    <property type="molecule type" value="Genomic_DNA"/>
</dbReference>
<evidence type="ECO:0000256" key="5">
    <source>
        <dbReference type="SAM" id="MobiDB-lite"/>
    </source>
</evidence>
<dbReference type="SUPFAM" id="SSF46689">
    <property type="entry name" value="Homeodomain-like"/>
    <property type="match status" value="1"/>
</dbReference>
<organism evidence="7 8">
    <name type="scientific">Streptomyces glaucescens</name>
    <dbReference type="NCBI Taxonomy" id="1907"/>
    <lineage>
        <taxon>Bacteria</taxon>
        <taxon>Bacillati</taxon>
        <taxon>Actinomycetota</taxon>
        <taxon>Actinomycetes</taxon>
        <taxon>Kitasatosporales</taxon>
        <taxon>Streptomycetaceae</taxon>
        <taxon>Streptomyces</taxon>
    </lineage>
</organism>
<evidence type="ECO:0000313" key="8">
    <source>
        <dbReference type="Proteomes" id="UP000029482"/>
    </source>
</evidence>
<dbReference type="OrthoDB" id="3210322at2"/>
<keyword evidence="1" id="KW-0805">Transcription regulation</keyword>
<dbReference type="AlphaFoldDB" id="A0A089WZC0"/>
<dbReference type="STRING" id="1907.SGLAU_03880"/>
<sequence length="264" mass="28193">MSDSTQDTPGINDTRGPGTTGTSSPTGTQSTAGTSSTPRGARARARREVTEAIKEEARRQLAVDGAAKLSLRAVARELGMVSSALYRYFPSRDDLLTALIIDAYDSLGEAAETAHDAVADAGPVRRWTAVCEAVRGWALAHPHEYALIYGSPVPGYTAPRTTVPPAARVGLLLIRIVRDAHRGRGVAKTPLPAELRTEAERLAADVAPDLPPEVVAVLVAAWAELYGLVGFEVFGQFNRIVEDREPFFRHAVARLAHSVGLVHG</sequence>
<dbReference type="InterPro" id="IPR009057">
    <property type="entry name" value="Homeodomain-like_sf"/>
</dbReference>
<protein>
    <submittedName>
        <fullName evidence="7">Transcriptional regulator</fullName>
    </submittedName>
</protein>
<dbReference type="Gene3D" id="1.10.357.10">
    <property type="entry name" value="Tetracycline Repressor, domain 2"/>
    <property type="match status" value="1"/>
</dbReference>
<dbReference type="KEGG" id="sgu:SGLAU_03880"/>
<dbReference type="Pfam" id="PF13305">
    <property type="entry name" value="TetR_C_33"/>
    <property type="match status" value="1"/>
</dbReference>
<dbReference type="PANTHER" id="PTHR30055:SF243">
    <property type="entry name" value="HTH-TYPE TRANSCRIPTIONAL REGULATOR RV1816"/>
    <property type="match status" value="1"/>
</dbReference>
<evidence type="ECO:0000256" key="3">
    <source>
        <dbReference type="ARBA" id="ARBA00023163"/>
    </source>
</evidence>
<keyword evidence="2 4" id="KW-0238">DNA-binding</keyword>
<proteinExistence type="predicted"/>
<evidence type="ECO:0000256" key="4">
    <source>
        <dbReference type="PROSITE-ProRule" id="PRU00335"/>
    </source>
</evidence>
<evidence type="ECO:0000259" key="6">
    <source>
        <dbReference type="PROSITE" id="PS50977"/>
    </source>
</evidence>
<dbReference type="InterPro" id="IPR036271">
    <property type="entry name" value="Tet_transcr_reg_TetR-rel_C_sf"/>
</dbReference>
<dbReference type="InterPro" id="IPR025996">
    <property type="entry name" value="MT1864/Rv1816-like_C"/>
</dbReference>
<feature type="compositionally biased region" description="Polar residues" evidence="5">
    <location>
        <begin position="1"/>
        <end position="11"/>
    </location>
</feature>
<feature type="domain" description="HTH tetR-type" evidence="6">
    <location>
        <begin position="47"/>
        <end position="107"/>
    </location>
</feature>
<dbReference type="GO" id="GO:0000976">
    <property type="term" value="F:transcription cis-regulatory region binding"/>
    <property type="evidence" value="ECO:0007669"/>
    <property type="project" value="TreeGrafter"/>
</dbReference>
<feature type="DNA-binding region" description="H-T-H motif" evidence="4">
    <location>
        <begin position="70"/>
        <end position="89"/>
    </location>
</feature>
<dbReference type="PROSITE" id="PS50977">
    <property type="entry name" value="HTH_TETR_2"/>
    <property type="match status" value="1"/>
</dbReference>
<dbReference type="HOGENOM" id="CLU_069356_9_0_11"/>
<dbReference type="eggNOG" id="COG1309">
    <property type="taxonomic scope" value="Bacteria"/>
</dbReference>
<feature type="compositionally biased region" description="Low complexity" evidence="5">
    <location>
        <begin position="14"/>
        <end position="40"/>
    </location>
</feature>
<keyword evidence="8" id="KW-1185">Reference proteome</keyword>